<evidence type="ECO:0000313" key="3">
    <source>
        <dbReference type="Proteomes" id="UP000182062"/>
    </source>
</evidence>
<keyword evidence="1" id="KW-0812">Transmembrane</keyword>
<evidence type="ECO:0000313" key="2">
    <source>
        <dbReference type="EMBL" id="OIU72068.1"/>
    </source>
</evidence>
<dbReference type="EMBL" id="MINN01000074">
    <property type="protein sequence ID" value="OIU72068.1"/>
    <property type="molecule type" value="Genomic_DNA"/>
</dbReference>
<protein>
    <submittedName>
        <fullName evidence="2">Hydrolase</fullName>
    </submittedName>
</protein>
<dbReference type="InterPro" id="IPR007404">
    <property type="entry name" value="YdjM-like"/>
</dbReference>
<feature type="transmembrane region" description="Helical" evidence="1">
    <location>
        <begin position="84"/>
        <end position="102"/>
    </location>
</feature>
<dbReference type="AlphaFoldDB" id="A0A1J6W609"/>
<dbReference type="PANTHER" id="PTHR35531:SF1">
    <property type="entry name" value="INNER MEMBRANE PROTEIN YBCI-RELATED"/>
    <property type="match status" value="1"/>
</dbReference>
<feature type="transmembrane region" description="Helical" evidence="1">
    <location>
        <begin position="114"/>
        <end position="139"/>
    </location>
</feature>
<keyword evidence="1" id="KW-0472">Membrane</keyword>
<keyword evidence="1" id="KW-1133">Transmembrane helix</keyword>
<keyword evidence="3" id="KW-1185">Reference proteome</keyword>
<accession>A0A1J6W609</accession>
<dbReference type="Pfam" id="PF04307">
    <property type="entry name" value="YdjM"/>
    <property type="match status" value="1"/>
</dbReference>
<feature type="transmembrane region" description="Helical" evidence="1">
    <location>
        <begin position="60"/>
        <end position="78"/>
    </location>
</feature>
<keyword evidence="2" id="KW-0378">Hydrolase</keyword>
<gene>
    <name evidence="2" type="ORF">BHE18_05380</name>
</gene>
<name>A0A1J6W609_9BACI</name>
<sequence>MNGTAHMAAGSAAGFITANSIGADLESAAVLVTIGGISGLMPDLDIDGKLSNKVTFSPKMIRAAAAVIGLLMMIYSFLEEAGRDQWIGMGYGAGILLLSSLITQRRMLAITGIAVTLGGWHIHEIWLFLLGIYILIASLVSHRSYTHSLIGILYFSFIARYLEYSLMIEGVFEACMLGYASHLAGDMKVLPFNRRGVKLFLPFSSKEM</sequence>
<proteinExistence type="predicted"/>
<evidence type="ECO:0000256" key="1">
    <source>
        <dbReference type="SAM" id="Phobius"/>
    </source>
</evidence>
<reference evidence="2 3" key="1">
    <citation type="submission" date="2016-09" db="EMBL/GenBank/DDBJ databases">
        <title>Bacillus aquimaris SAMM genome sequence reveals colonization and biosurfactant production capacities.</title>
        <authorList>
            <person name="Waghmode S.R."/>
            <person name="Suryavanshi M.V."/>
        </authorList>
    </citation>
    <scope>NUCLEOTIDE SEQUENCE [LARGE SCALE GENOMIC DNA]</scope>
    <source>
        <strain evidence="2 3">SAMM</strain>
    </source>
</reference>
<comment type="caution">
    <text evidence="2">The sequence shown here is derived from an EMBL/GenBank/DDBJ whole genome shotgun (WGS) entry which is preliminary data.</text>
</comment>
<dbReference type="RefSeq" id="WP_071617734.1">
    <property type="nucleotide sequence ID" value="NZ_MINN01000074.1"/>
</dbReference>
<organism evidence="2 3">
    <name type="scientific">Rossellomorea aquimaris</name>
    <dbReference type="NCBI Taxonomy" id="189382"/>
    <lineage>
        <taxon>Bacteria</taxon>
        <taxon>Bacillati</taxon>
        <taxon>Bacillota</taxon>
        <taxon>Bacilli</taxon>
        <taxon>Bacillales</taxon>
        <taxon>Bacillaceae</taxon>
        <taxon>Rossellomorea</taxon>
    </lineage>
</organism>
<dbReference type="GO" id="GO:0016787">
    <property type="term" value="F:hydrolase activity"/>
    <property type="evidence" value="ECO:0007669"/>
    <property type="project" value="UniProtKB-KW"/>
</dbReference>
<dbReference type="Proteomes" id="UP000182062">
    <property type="component" value="Unassembled WGS sequence"/>
</dbReference>
<dbReference type="PANTHER" id="PTHR35531">
    <property type="entry name" value="INNER MEMBRANE PROTEIN YBCI-RELATED"/>
    <property type="match status" value="1"/>
</dbReference>
<dbReference type="OrthoDB" id="2706144at2"/>